<reference evidence="2 3" key="1">
    <citation type="submission" date="2017-07" db="EMBL/GenBank/DDBJ databases">
        <title>Genome sequence of the Sordaria macrospora wild type strain R19027.</title>
        <authorList>
            <person name="Nowrousian M."/>
            <person name="Teichert I."/>
            <person name="Kueck U."/>
        </authorList>
    </citation>
    <scope>NUCLEOTIDE SEQUENCE [LARGE SCALE GENOMIC DNA]</scope>
    <source>
        <strain evidence="2 3">R19027</strain>
        <tissue evidence="2">Mycelium</tissue>
    </source>
</reference>
<gene>
    <name evidence="2" type="ORF">SMACR_09472</name>
</gene>
<sequence>MHSTDTYDVRRGKRIPKLLTAYFPNYMDRFEALLALMRHSKAAVADLIAESYMDRTKLSSNHTNKLRNFNKDVKAAARFSGRTITENGITRIYDVAGNLVKQFCRPEKRPLSELLGNRLAAIAKPKRDKTRTTSGPTSGNSSNSESPVGAAGGFLTPIQEEDENVVAASQGQEEGHLDEASEKNENAGEAFHHPKAYQHSPCNEQAYGSHQYPTPDETQLLDEQSNLNISHNTTSQHLPLGKSPTIRHPTADQNLLPGGQSVFSNQFPTTEQDLLVSGLSHSNNQYTPDQSPRFNQQAYGSDNYFTPDCHQHALVGEQLVQH</sequence>
<accession>A0A8S8Z9V2</accession>
<organism evidence="2 3">
    <name type="scientific">Sordaria macrospora</name>
    <dbReference type="NCBI Taxonomy" id="5147"/>
    <lineage>
        <taxon>Eukaryota</taxon>
        <taxon>Fungi</taxon>
        <taxon>Dikarya</taxon>
        <taxon>Ascomycota</taxon>
        <taxon>Pezizomycotina</taxon>
        <taxon>Sordariomycetes</taxon>
        <taxon>Sordariomycetidae</taxon>
        <taxon>Sordariales</taxon>
        <taxon>Sordariaceae</taxon>
        <taxon>Sordaria</taxon>
    </lineage>
</organism>
<dbReference type="VEuPathDB" id="FungiDB:SMAC_09472"/>
<dbReference type="EMBL" id="NMPR01000291">
    <property type="protein sequence ID" value="KAA8623934.1"/>
    <property type="molecule type" value="Genomic_DNA"/>
</dbReference>
<proteinExistence type="predicted"/>
<feature type="compositionally biased region" description="Low complexity" evidence="1">
    <location>
        <begin position="133"/>
        <end position="147"/>
    </location>
</feature>
<dbReference type="Proteomes" id="UP000433876">
    <property type="component" value="Unassembled WGS sequence"/>
</dbReference>
<protein>
    <submittedName>
        <fullName evidence="2">Uncharacterized protein</fullName>
    </submittedName>
</protein>
<name>A0A8S8Z9V2_SORMA</name>
<feature type="region of interest" description="Disordered" evidence="1">
    <location>
        <begin position="122"/>
        <end position="153"/>
    </location>
</feature>
<evidence type="ECO:0000313" key="2">
    <source>
        <dbReference type="EMBL" id="KAA8623934.1"/>
    </source>
</evidence>
<comment type="caution">
    <text evidence="2">The sequence shown here is derived from an EMBL/GenBank/DDBJ whole genome shotgun (WGS) entry which is preliminary data.</text>
</comment>
<evidence type="ECO:0000256" key="1">
    <source>
        <dbReference type="SAM" id="MobiDB-lite"/>
    </source>
</evidence>
<evidence type="ECO:0000313" key="3">
    <source>
        <dbReference type="Proteomes" id="UP000433876"/>
    </source>
</evidence>
<feature type="compositionally biased region" description="Basic and acidic residues" evidence="1">
    <location>
        <begin position="173"/>
        <end position="186"/>
    </location>
</feature>
<feature type="region of interest" description="Disordered" evidence="1">
    <location>
        <begin position="231"/>
        <end position="253"/>
    </location>
</feature>
<feature type="region of interest" description="Disordered" evidence="1">
    <location>
        <begin position="165"/>
        <end position="186"/>
    </location>
</feature>
<dbReference type="AlphaFoldDB" id="A0A8S8Z9V2"/>